<dbReference type="KEGG" id="mvc:MSVAZ_0141"/>
<gene>
    <name evidence="1" type="ORF">MSVAZ_0141</name>
</gene>
<protein>
    <submittedName>
        <fullName evidence="1">Uncharacterized protein</fullName>
    </submittedName>
</protein>
<evidence type="ECO:0000313" key="2">
    <source>
        <dbReference type="Proteomes" id="UP000033096"/>
    </source>
</evidence>
<reference evidence="1 2" key="1">
    <citation type="submission" date="2014-07" db="EMBL/GenBank/DDBJ databases">
        <title>Methanogenic archaea and the global carbon cycle.</title>
        <authorList>
            <person name="Henriksen J.R."/>
            <person name="Luke J."/>
            <person name="Reinhart S."/>
            <person name="Benedict M.N."/>
            <person name="Youngblut N.D."/>
            <person name="Metcalf M.E."/>
            <person name="Whitaker R.J."/>
            <person name="Metcalf W.W."/>
        </authorList>
    </citation>
    <scope>NUCLEOTIDE SEQUENCE [LARGE SCALE GENOMIC DNA]</scope>
    <source>
        <strain evidence="1 2">Z-761</strain>
    </source>
</reference>
<name>A0A0E3Q2L8_9EURY</name>
<sequence length="126" mass="14616">MLFCGVFRLSRTSRPQERLLGISHNSAKYRISVKDQVRPSKTHNIIWRSLHFMDKGFQPLRIGLTVSVGKRDKFSPGILHTKVSCRSNILFFVQKKCDRIFLYNISRFVGGHTINDNNLVRISRVI</sequence>
<organism evidence="1 2">
    <name type="scientific">Methanosarcina vacuolata Z-761</name>
    <dbReference type="NCBI Taxonomy" id="1434123"/>
    <lineage>
        <taxon>Archaea</taxon>
        <taxon>Methanobacteriati</taxon>
        <taxon>Methanobacteriota</taxon>
        <taxon>Stenosarchaea group</taxon>
        <taxon>Methanomicrobia</taxon>
        <taxon>Methanosarcinales</taxon>
        <taxon>Methanosarcinaceae</taxon>
        <taxon>Methanosarcina</taxon>
    </lineage>
</organism>
<dbReference type="Proteomes" id="UP000033096">
    <property type="component" value="Chromosome"/>
</dbReference>
<evidence type="ECO:0000313" key="1">
    <source>
        <dbReference type="EMBL" id="AKB42410.1"/>
    </source>
</evidence>
<proteinExistence type="predicted"/>
<dbReference type="EMBL" id="CP009520">
    <property type="protein sequence ID" value="AKB42410.1"/>
    <property type="molecule type" value="Genomic_DNA"/>
</dbReference>
<accession>A0A0E3Q2L8</accession>
<keyword evidence="2" id="KW-1185">Reference proteome</keyword>
<dbReference type="HOGENOM" id="CLU_1976574_0_0_2"/>
<dbReference type="AlphaFoldDB" id="A0A0E3Q2L8"/>